<dbReference type="Pfam" id="PF01048">
    <property type="entry name" value="PNP_UDP_1"/>
    <property type="match status" value="1"/>
</dbReference>
<dbReference type="PANTHER" id="PTHR46832">
    <property type="entry name" value="5'-METHYLTHIOADENOSINE/S-ADENOSYLHOMOCYSTEINE NUCLEOSIDASE"/>
    <property type="match status" value="1"/>
</dbReference>
<dbReference type="InterPro" id="IPR035994">
    <property type="entry name" value="Nucleoside_phosphorylase_sf"/>
</dbReference>
<name>A0A6M4JDP9_9MOLU</name>
<dbReference type="GO" id="GO:0019284">
    <property type="term" value="P:L-methionine salvage from S-adenosylmethionine"/>
    <property type="evidence" value="ECO:0007669"/>
    <property type="project" value="TreeGrafter"/>
</dbReference>
<dbReference type="GO" id="GO:0008930">
    <property type="term" value="F:methylthioadenosine nucleosidase activity"/>
    <property type="evidence" value="ECO:0007669"/>
    <property type="project" value="TreeGrafter"/>
</dbReference>
<dbReference type="PANTHER" id="PTHR46832:SF1">
    <property type="entry name" value="5'-METHYLTHIOADENOSINE_S-ADENOSYLHOMOCYSTEINE NUCLEOSIDASE"/>
    <property type="match status" value="1"/>
</dbReference>
<dbReference type="GO" id="GO:0008782">
    <property type="term" value="F:adenosylhomocysteine nucleosidase activity"/>
    <property type="evidence" value="ECO:0007669"/>
    <property type="project" value="TreeGrafter"/>
</dbReference>
<dbReference type="GO" id="GO:0009116">
    <property type="term" value="P:nucleoside metabolic process"/>
    <property type="evidence" value="ECO:0007669"/>
    <property type="project" value="InterPro"/>
</dbReference>
<evidence type="ECO:0000313" key="3">
    <source>
        <dbReference type="Proteomes" id="UP000502118"/>
    </source>
</evidence>
<evidence type="ECO:0000313" key="2">
    <source>
        <dbReference type="EMBL" id="QJR44207.1"/>
    </source>
</evidence>
<dbReference type="Proteomes" id="UP000502118">
    <property type="component" value="Chromosome"/>
</dbReference>
<dbReference type="AlphaFoldDB" id="A0A6M4JDP9"/>
<dbReference type="Gene3D" id="3.40.50.1580">
    <property type="entry name" value="Nucleoside phosphorylase domain"/>
    <property type="match status" value="1"/>
</dbReference>
<feature type="domain" description="Nucleoside phosphorylase" evidence="1">
    <location>
        <begin position="32"/>
        <end position="218"/>
    </location>
</feature>
<reference evidence="2 3" key="1">
    <citation type="submission" date="2020-05" db="EMBL/GenBank/DDBJ databases">
        <title>Novel Mycoplasma species detected in Mirounga angustirostris (northern elephant seal) from the USA.</title>
        <authorList>
            <person name="Volokhov D.V."/>
        </authorList>
    </citation>
    <scope>NUCLEOTIDE SEQUENCE [LARGE SCALE GENOMIC DNA]</scope>
    <source>
        <strain evidence="2 3">Mirounga ES2806-NAS</strain>
    </source>
</reference>
<dbReference type="InterPro" id="IPR000845">
    <property type="entry name" value="Nucleoside_phosphorylase_d"/>
</dbReference>
<keyword evidence="3" id="KW-1185">Reference proteome</keyword>
<dbReference type="CDD" id="cd09008">
    <property type="entry name" value="MTAN"/>
    <property type="match status" value="1"/>
</dbReference>
<dbReference type="RefSeq" id="WP_171113056.1">
    <property type="nucleotide sequence ID" value="NZ_CP053097.1"/>
</dbReference>
<sequence>MTLIIIAELQEIQLFFDIISKKLIYKLQNIQIYECIFNHQKFILTISGVGKSNATLALNMSINKYPNILNIINIGTAGSLDNKIEIANAFLINYSQYWDVDLTSLPNYKIGQLPSMPQHYLTSPNLNNFLKSKLNLEFKNSLSGDSFISKSIITNYDLKTFSLVDMESTALLQTCYLLNKDISIIKVVSDHIFKENNAKSYQENIKKCAKHILDILIKIFS</sequence>
<dbReference type="SUPFAM" id="SSF53167">
    <property type="entry name" value="Purine and uridine phosphorylases"/>
    <property type="match status" value="1"/>
</dbReference>
<gene>
    <name evidence="2" type="ORF">HLA92_02050</name>
</gene>
<dbReference type="EMBL" id="CP053097">
    <property type="protein sequence ID" value="QJR44207.1"/>
    <property type="molecule type" value="Genomic_DNA"/>
</dbReference>
<dbReference type="GO" id="GO:0005829">
    <property type="term" value="C:cytosol"/>
    <property type="evidence" value="ECO:0007669"/>
    <property type="project" value="TreeGrafter"/>
</dbReference>
<organism evidence="2 3">
    <name type="scientific">Mycoplasma miroungirhinis</name>
    <dbReference type="NCBI Taxonomy" id="754516"/>
    <lineage>
        <taxon>Bacteria</taxon>
        <taxon>Bacillati</taxon>
        <taxon>Mycoplasmatota</taxon>
        <taxon>Mollicutes</taxon>
        <taxon>Mycoplasmataceae</taxon>
        <taxon>Mycoplasma</taxon>
    </lineage>
</organism>
<accession>A0A6M4JDP9</accession>
<proteinExistence type="predicted"/>
<dbReference type="KEGG" id="mmio:HLA92_02050"/>
<evidence type="ECO:0000259" key="1">
    <source>
        <dbReference type="Pfam" id="PF01048"/>
    </source>
</evidence>
<protein>
    <submittedName>
        <fullName evidence="2">5'-methylthioadenosine/S-adenosylhomocysteine nucleosidase</fullName>
    </submittedName>
</protein>